<evidence type="ECO:0000313" key="7">
    <source>
        <dbReference type="Proteomes" id="UP000009046"/>
    </source>
</evidence>
<evidence type="ECO:0000313" key="6">
    <source>
        <dbReference type="EnsemblMetazoa" id="PHUM515230-PA"/>
    </source>
</evidence>
<dbReference type="eggNOG" id="KOG1911">
    <property type="taxonomic scope" value="Eukaryota"/>
</dbReference>
<evidence type="ECO:0000256" key="1">
    <source>
        <dbReference type="ARBA" id="ARBA00004123"/>
    </source>
</evidence>
<dbReference type="InterPro" id="IPR023780">
    <property type="entry name" value="Chromo_domain"/>
</dbReference>
<dbReference type="InterPro" id="IPR023779">
    <property type="entry name" value="Chromodomain_CS"/>
</dbReference>
<dbReference type="STRING" id="121224.E0VYK4"/>
<dbReference type="VEuPathDB" id="VectorBase:PHUM515230"/>
<dbReference type="CDD" id="cd00024">
    <property type="entry name" value="CD_CSD"/>
    <property type="match status" value="1"/>
</dbReference>
<evidence type="ECO:0000259" key="4">
    <source>
        <dbReference type="PROSITE" id="PS50013"/>
    </source>
</evidence>
<feature type="domain" description="Chromo" evidence="4">
    <location>
        <begin position="128"/>
        <end position="187"/>
    </location>
</feature>
<evidence type="ECO:0000256" key="2">
    <source>
        <dbReference type="ARBA" id="ARBA00023242"/>
    </source>
</evidence>
<comment type="subcellular location">
    <subcellularLocation>
        <location evidence="1">Nucleus</location>
    </subcellularLocation>
</comment>
<gene>
    <name evidence="6" type="primary">8233182</name>
    <name evidence="5" type="ORF">Phum_PHUM515230</name>
</gene>
<evidence type="ECO:0000313" key="5">
    <source>
        <dbReference type="EMBL" id="EEB18460.1"/>
    </source>
</evidence>
<dbReference type="RefSeq" id="XP_002431198.1">
    <property type="nucleotide sequence ID" value="XM_002431153.1"/>
</dbReference>
<feature type="compositionally biased region" description="Basic and acidic residues" evidence="3">
    <location>
        <begin position="88"/>
        <end position="105"/>
    </location>
</feature>
<dbReference type="CTD" id="8233182"/>
<sequence>MTSIIVISMHDIKPDENKEDSMGKNVIESKLTTREEKTKNTNRRELRKRISKMPPEMDKLTNVKKSKKLKNEKNIRVRNVKNKKIGKGKMEEEKKDTSENVEKESSLPASPSSSEEEEEEDESNLKEYEVEKLIDIYMKKNNERKFLVRWKGYSSKHDTWEPEKHLNCKELINAFLKKLDKKDKPPSSVRNSKRKIIKPNVIQFGNVNTKKSSRLKRMPRLSYYEPE</sequence>
<dbReference type="InterPro" id="IPR017984">
    <property type="entry name" value="Chromo_dom_subgr"/>
</dbReference>
<dbReference type="PROSITE" id="PS50013">
    <property type="entry name" value="CHROMO_2"/>
    <property type="match status" value="1"/>
</dbReference>
<dbReference type="PANTHER" id="PTHR22812">
    <property type="entry name" value="CHROMOBOX PROTEIN"/>
    <property type="match status" value="1"/>
</dbReference>
<reference evidence="5" key="1">
    <citation type="submission" date="2007-04" db="EMBL/GenBank/DDBJ databases">
        <title>Annotation of Pediculus humanus corporis strain USDA.</title>
        <authorList>
            <person name="Kirkness E."/>
            <person name="Hannick L."/>
            <person name="Hass B."/>
            <person name="Bruggner R."/>
            <person name="Lawson D."/>
            <person name="Bidwell S."/>
            <person name="Joardar V."/>
            <person name="Caler E."/>
            <person name="Walenz B."/>
            <person name="Inman J."/>
            <person name="Schobel S."/>
            <person name="Galinsky K."/>
            <person name="Amedeo P."/>
            <person name="Strausberg R."/>
        </authorList>
    </citation>
    <scope>NUCLEOTIDE SEQUENCE</scope>
    <source>
        <strain evidence="5">USDA</strain>
    </source>
</reference>
<dbReference type="EMBL" id="AAZO01006268">
    <property type="status" value="NOT_ANNOTATED_CDS"/>
    <property type="molecule type" value="Genomic_DNA"/>
</dbReference>
<dbReference type="InParanoid" id="E0VYK4"/>
<dbReference type="InterPro" id="IPR016197">
    <property type="entry name" value="Chromo-like_dom_sf"/>
</dbReference>
<accession>E0VYK4</accession>
<dbReference type="PROSITE" id="PS00598">
    <property type="entry name" value="CHROMO_1"/>
    <property type="match status" value="1"/>
</dbReference>
<dbReference type="EnsemblMetazoa" id="PHUM515230-RA">
    <property type="protein sequence ID" value="PHUM515230-PA"/>
    <property type="gene ID" value="PHUM515230"/>
</dbReference>
<dbReference type="GeneID" id="8233182"/>
<dbReference type="HOGENOM" id="CLU_1220985_0_0_1"/>
<keyword evidence="2" id="KW-0539">Nucleus</keyword>
<dbReference type="Proteomes" id="UP000009046">
    <property type="component" value="Unassembled WGS sequence"/>
</dbReference>
<feature type="compositionally biased region" description="Basic and acidic residues" evidence="3">
    <location>
        <begin position="13"/>
        <end position="22"/>
    </location>
</feature>
<dbReference type="GO" id="GO:0005634">
    <property type="term" value="C:nucleus"/>
    <property type="evidence" value="ECO:0007669"/>
    <property type="project" value="UniProtKB-SubCell"/>
</dbReference>
<dbReference type="SUPFAM" id="SSF54160">
    <property type="entry name" value="Chromo domain-like"/>
    <property type="match status" value="1"/>
</dbReference>
<reference evidence="5" key="2">
    <citation type="submission" date="2007-04" db="EMBL/GenBank/DDBJ databases">
        <title>The genome of the human body louse.</title>
        <authorList>
            <consortium name="The Human Body Louse Genome Consortium"/>
            <person name="Kirkness E."/>
            <person name="Walenz B."/>
            <person name="Hass B."/>
            <person name="Bruggner R."/>
            <person name="Strausberg R."/>
        </authorList>
    </citation>
    <scope>NUCLEOTIDE SEQUENCE</scope>
    <source>
        <strain evidence="5">USDA</strain>
    </source>
</reference>
<keyword evidence="7" id="KW-1185">Reference proteome</keyword>
<dbReference type="AlphaFoldDB" id="E0VYK4"/>
<dbReference type="SMART" id="SM00298">
    <property type="entry name" value="CHROMO"/>
    <property type="match status" value="1"/>
</dbReference>
<proteinExistence type="predicted"/>
<dbReference type="Pfam" id="PF00385">
    <property type="entry name" value="Chromo"/>
    <property type="match status" value="1"/>
</dbReference>
<dbReference type="Gene3D" id="2.40.50.40">
    <property type="match status" value="1"/>
</dbReference>
<protein>
    <submittedName>
        <fullName evidence="5 6">Chromobox protein, putative</fullName>
    </submittedName>
</protein>
<evidence type="ECO:0000256" key="3">
    <source>
        <dbReference type="SAM" id="MobiDB-lite"/>
    </source>
</evidence>
<feature type="region of interest" description="Disordered" evidence="3">
    <location>
        <begin position="13"/>
        <end position="126"/>
    </location>
</feature>
<dbReference type="KEGG" id="phu:Phum_PHUM515230"/>
<dbReference type="OrthoDB" id="5376140at2759"/>
<organism>
    <name type="scientific">Pediculus humanus subsp. corporis</name>
    <name type="common">Body louse</name>
    <dbReference type="NCBI Taxonomy" id="121224"/>
    <lineage>
        <taxon>Eukaryota</taxon>
        <taxon>Metazoa</taxon>
        <taxon>Ecdysozoa</taxon>
        <taxon>Arthropoda</taxon>
        <taxon>Hexapoda</taxon>
        <taxon>Insecta</taxon>
        <taxon>Pterygota</taxon>
        <taxon>Neoptera</taxon>
        <taxon>Paraneoptera</taxon>
        <taxon>Psocodea</taxon>
        <taxon>Troctomorpha</taxon>
        <taxon>Phthiraptera</taxon>
        <taxon>Anoplura</taxon>
        <taxon>Pediculidae</taxon>
        <taxon>Pediculus</taxon>
    </lineage>
</organism>
<name>E0VYK4_PEDHC</name>
<reference evidence="6" key="3">
    <citation type="submission" date="2020-05" db="UniProtKB">
        <authorList>
            <consortium name="EnsemblMetazoa"/>
        </authorList>
    </citation>
    <scope>IDENTIFICATION</scope>
    <source>
        <strain evidence="6">USDA</strain>
    </source>
</reference>
<dbReference type="EMBL" id="DS235845">
    <property type="protein sequence ID" value="EEB18460.1"/>
    <property type="molecule type" value="Genomic_DNA"/>
</dbReference>
<dbReference type="GO" id="GO:0005694">
    <property type="term" value="C:chromosome"/>
    <property type="evidence" value="ECO:0007669"/>
    <property type="project" value="UniProtKB-ARBA"/>
</dbReference>
<feature type="compositionally biased region" description="Basic residues" evidence="3">
    <location>
        <begin position="76"/>
        <end position="87"/>
    </location>
</feature>
<dbReference type="InterPro" id="IPR051219">
    <property type="entry name" value="Heterochromatin_chromo-domain"/>
</dbReference>
<feature type="compositionally biased region" description="Basic and acidic residues" evidence="3">
    <location>
        <begin position="31"/>
        <end position="44"/>
    </location>
</feature>
<dbReference type="PRINTS" id="PR00504">
    <property type="entry name" value="CHROMODOMAIN"/>
</dbReference>
<dbReference type="InterPro" id="IPR000953">
    <property type="entry name" value="Chromo/chromo_shadow_dom"/>
</dbReference>